<feature type="compositionally biased region" description="Basic and acidic residues" evidence="1">
    <location>
        <begin position="27"/>
        <end position="42"/>
    </location>
</feature>
<accession>A0AAW2FJH1</accession>
<name>A0AAW2FJH1_9HYME</name>
<dbReference type="Proteomes" id="UP001430953">
    <property type="component" value="Unassembled WGS sequence"/>
</dbReference>
<feature type="compositionally biased region" description="Acidic residues" evidence="1">
    <location>
        <begin position="80"/>
        <end position="91"/>
    </location>
</feature>
<evidence type="ECO:0000313" key="3">
    <source>
        <dbReference type="Proteomes" id="UP001430953"/>
    </source>
</evidence>
<evidence type="ECO:0000256" key="1">
    <source>
        <dbReference type="SAM" id="MobiDB-lite"/>
    </source>
</evidence>
<evidence type="ECO:0000313" key="2">
    <source>
        <dbReference type="EMBL" id="KAL0115963.1"/>
    </source>
</evidence>
<protein>
    <submittedName>
        <fullName evidence="2">Uncharacterized protein</fullName>
    </submittedName>
</protein>
<organism evidence="2 3">
    <name type="scientific">Cardiocondyla obscurior</name>
    <dbReference type="NCBI Taxonomy" id="286306"/>
    <lineage>
        <taxon>Eukaryota</taxon>
        <taxon>Metazoa</taxon>
        <taxon>Ecdysozoa</taxon>
        <taxon>Arthropoda</taxon>
        <taxon>Hexapoda</taxon>
        <taxon>Insecta</taxon>
        <taxon>Pterygota</taxon>
        <taxon>Neoptera</taxon>
        <taxon>Endopterygota</taxon>
        <taxon>Hymenoptera</taxon>
        <taxon>Apocrita</taxon>
        <taxon>Aculeata</taxon>
        <taxon>Formicoidea</taxon>
        <taxon>Formicidae</taxon>
        <taxon>Myrmicinae</taxon>
        <taxon>Cardiocondyla</taxon>
    </lineage>
</organism>
<sequence length="307" mass="35326">MTAAAVATRGTAEGESVHVQRRRKRGQERERSRGNRTGGERAKVRRRQTTVGEVAGERRFSREASDENDEDRRRLIENDRNDDDDDEDDIDTTTTRGKTITATTDEDRENEPELSDERRKRDERQPYRRGPLFVARLFGEGSVDPGSIDKCSLQPSSLLPPASPLARRPLVSNIFLHRALRRTRARRALHRKCNKLGGCGLFSRLKFRIRVTIVSEDVKRERQVTQLTRIGNKENYFSSLTSSKIKKEYYQVYLSFFHSTQVNYDSLTNRNLRQDQLRISRLKTVGASINLYVVNHKSRGVISCMIG</sequence>
<feature type="compositionally biased region" description="Basic and acidic residues" evidence="1">
    <location>
        <begin position="115"/>
        <end position="126"/>
    </location>
</feature>
<dbReference type="EMBL" id="JADYXP020000010">
    <property type="protein sequence ID" value="KAL0115963.1"/>
    <property type="molecule type" value="Genomic_DNA"/>
</dbReference>
<feature type="compositionally biased region" description="Acidic residues" evidence="1">
    <location>
        <begin position="104"/>
        <end position="114"/>
    </location>
</feature>
<feature type="region of interest" description="Disordered" evidence="1">
    <location>
        <begin position="1"/>
        <end position="126"/>
    </location>
</feature>
<proteinExistence type="predicted"/>
<reference evidence="2 3" key="1">
    <citation type="submission" date="2023-03" db="EMBL/GenBank/DDBJ databases">
        <title>High recombination rates correlate with genetic variation in Cardiocondyla obscurior ants.</title>
        <authorList>
            <person name="Errbii M."/>
        </authorList>
    </citation>
    <scope>NUCLEOTIDE SEQUENCE [LARGE SCALE GENOMIC DNA]</scope>
    <source>
        <strain evidence="2">Alpha-2009</strain>
        <tissue evidence="2">Whole body</tissue>
    </source>
</reference>
<feature type="compositionally biased region" description="Low complexity" evidence="1">
    <location>
        <begin position="92"/>
        <end position="103"/>
    </location>
</feature>
<keyword evidence="3" id="KW-1185">Reference proteome</keyword>
<feature type="compositionally biased region" description="Basic and acidic residues" evidence="1">
    <location>
        <begin position="55"/>
        <end position="79"/>
    </location>
</feature>
<dbReference type="AlphaFoldDB" id="A0AAW2FJH1"/>
<comment type="caution">
    <text evidence="2">The sequence shown here is derived from an EMBL/GenBank/DDBJ whole genome shotgun (WGS) entry which is preliminary data.</text>
</comment>
<gene>
    <name evidence="2" type="ORF">PUN28_011084</name>
</gene>